<protein>
    <submittedName>
        <fullName evidence="1">Uncharacterized protein</fullName>
    </submittedName>
</protein>
<evidence type="ECO:0000313" key="2">
    <source>
        <dbReference type="Proteomes" id="UP000743370"/>
    </source>
</evidence>
<evidence type="ECO:0000313" key="1">
    <source>
        <dbReference type="EMBL" id="KAG2399723.1"/>
    </source>
</evidence>
<organism evidence="1 2">
    <name type="scientific">Phaseolus angularis</name>
    <name type="common">Azuki bean</name>
    <name type="synonym">Vigna angularis</name>
    <dbReference type="NCBI Taxonomy" id="3914"/>
    <lineage>
        <taxon>Eukaryota</taxon>
        <taxon>Viridiplantae</taxon>
        <taxon>Streptophyta</taxon>
        <taxon>Embryophyta</taxon>
        <taxon>Tracheophyta</taxon>
        <taxon>Spermatophyta</taxon>
        <taxon>Magnoliopsida</taxon>
        <taxon>eudicotyledons</taxon>
        <taxon>Gunneridae</taxon>
        <taxon>Pentapetalae</taxon>
        <taxon>rosids</taxon>
        <taxon>fabids</taxon>
        <taxon>Fabales</taxon>
        <taxon>Fabaceae</taxon>
        <taxon>Papilionoideae</taxon>
        <taxon>50 kb inversion clade</taxon>
        <taxon>NPAAA clade</taxon>
        <taxon>indigoferoid/millettioid clade</taxon>
        <taxon>Phaseoleae</taxon>
        <taxon>Vigna</taxon>
    </lineage>
</organism>
<reference evidence="1 2" key="1">
    <citation type="submission" date="2020-05" db="EMBL/GenBank/DDBJ databases">
        <title>Vigna angularis (adzuki bean) Var. LongXiaoDou No. 4 denovo assembly.</title>
        <authorList>
            <person name="Xiang H."/>
        </authorList>
    </citation>
    <scope>NUCLEOTIDE SEQUENCE [LARGE SCALE GENOMIC DNA]</scope>
    <source>
        <tissue evidence="1">Leaf</tissue>
    </source>
</reference>
<proteinExistence type="predicted"/>
<dbReference type="AlphaFoldDB" id="A0A8T0KMX9"/>
<accession>A0A8T0KMX9</accession>
<dbReference type="Proteomes" id="UP000743370">
    <property type="component" value="Unassembled WGS sequence"/>
</dbReference>
<gene>
    <name evidence="1" type="ORF">HKW66_Vig0104240</name>
</gene>
<name>A0A8T0KMX9_PHAAN</name>
<dbReference type="EMBL" id="JABFOF010000004">
    <property type="protein sequence ID" value="KAG2399723.1"/>
    <property type="molecule type" value="Genomic_DNA"/>
</dbReference>
<comment type="caution">
    <text evidence="1">The sequence shown here is derived from an EMBL/GenBank/DDBJ whole genome shotgun (WGS) entry which is preliminary data.</text>
</comment>
<sequence length="90" mass="10133">MRVLVASSGVLRRLRGWIGRGEKNLGQLGLVAFAGHTGDGCRRRMICGHLVIKLLESVDAIEINQLSKPFFKKTSWLRPKVTRLSSREFI</sequence>